<proteinExistence type="predicted"/>
<evidence type="ECO:0000313" key="2">
    <source>
        <dbReference type="Proteomes" id="UP001244136"/>
    </source>
</evidence>
<accession>A0ABY8PZP7</accession>
<dbReference type="EMBL" id="CP123967">
    <property type="protein sequence ID" value="WGT47983.1"/>
    <property type="molecule type" value="Genomic_DNA"/>
</dbReference>
<dbReference type="Proteomes" id="UP001244136">
    <property type="component" value="Chromosome"/>
</dbReference>
<gene>
    <name evidence="1" type="ORF">QH948_04240</name>
</gene>
<dbReference type="RefSeq" id="WP_281145646.1">
    <property type="nucleotide sequence ID" value="NZ_CP123967.1"/>
</dbReference>
<name>A0ABY8PZP7_9ACTN</name>
<sequence length="326" mass="34488">MTIIIGGAVTIGGGVAAGVTGGIQMQRAKRANRIQAGRYDDRYAAHQAAVAQTNECLQTFGSTQVRARHEVTLRMRDFLERNAKQVQANEHLILDGVDDSSAHVLGMAKLDADVAGWVHGVITAVNAGRVVPGLAKEGAVKLARASSGNKIANLHGAAAEKATLAFFGGGSIKSGGGGMKLGGQMLDIVTIAPAVLIVGLTVLGKGFKAQVSAVEFQARVDGEIARLNVRDELLRGVQLRAKELDGILLRLIGDATDALDLLESEELVMPDHAERLQSALIMQRAVRDVAVAPIANENGEVDESTDDLIFRYRERDTETPNACNKG</sequence>
<evidence type="ECO:0000313" key="1">
    <source>
        <dbReference type="EMBL" id="WGT47983.1"/>
    </source>
</evidence>
<protein>
    <submittedName>
        <fullName evidence="1">Uncharacterized protein</fullName>
    </submittedName>
</protein>
<keyword evidence="2" id="KW-1185">Reference proteome</keyword>
<reference evidence="1 2" key="1">
    <citation type="journal article" date="2008" name="Int. J. Syst. Evol. Microbiol.">
        <title>Tessaracoccus flavescens sp. nov., isolated from marine sediment.</title>
        <authorList>
            <person name="Lee D.W."/>
            <person name="Lee S.D."/>
        </authorList>
    </citation>
    <scope>NUCLEOTIDE SEQUENCE [LARGE SCALE GENOMIC DNA]</scope>
    <source>
        <strain evidence="1 2">T21</strain>
    </source>
</reference>
<organism evidence="1 2">
    <name type="scientific">Tessaracoccus lacteus</name>
    <dbReference type="NCBI Taxonomy" id="3041766"/>
    <lineage>
        <taxon>Bacteria</taxon>
        <taxon>Bacillati</taxon>
        <taxon>Actinomycetota</taxon>
        <taxon>Actinomycetes</taxon>
        <taxon>Propionibacteriales</taxon>
        <taxon>Propionibacteriaceae</taxon>
        <taxon>Tessaracoccus</taxon>
    </lineage>
</organism>